<reference evidence="11" key="1">
    <citation type="submission" date="2025-08" db="UniProtKB">
        <authorList>
            <consortium name="Ensembl"/>
        </authorList>
    </citation>
    <scope>IDENTIFICATION</scope>
</reference>
<evidence type="ECO:0000256" key="5">
    <source>
        <dbReference type="PIRSR" id="PIRSR601211-2"/>
    </source>
</evidence>
<dbReference type="GO" id="GO:0005543">
    <property type="term" value="F:phospholipid binding"/>
    <property type="evidence" value="ECO:0007669"/>
    <property type="project" value="TreeGrafter"/>
</dbReference>
<dbReference type="InterPro" id="IPR001211">
    <property type="entry name" value="PLA2"/>
</dbReference>
<feature type="disulfide bond" evidence="6">
    <location>
        <begin position="100"/>
        <end position="126"/>
    </location>
</feature>
<dbReference type="PANTHER" id="PTHR11716:SF4">
    <property type="entry name" value="GROUP 10 SECRETORY PHOSPHOLIPASE A2"/>
    <property type="match status" value="1"/>
</dbReference>
<evidence type="ECO:0000256" key="2">
    <source>
        <dbReference type="ARBA" id="ARBA00022525"/>
    </source>
</evidence>
<comment type="cofactor">
    <cofactor evidence="5">
        <name>Ca(2+)</name>
        <dbReference type="ChEBI" id="CHEBI:29108"/>
    </cofactor>
    <text evidence="5">Binds 1 Ca(2+) ion per subunit.</text>
</comment>
<keyword evidence="8" id="KW-0378">Hydrolase</keyword>
<feature type="disulfide bond" evidence="6">
    <location>
        <begin position="83"/>
        <end position="140"/>
    </location>
</feature>
<evidence type="ECO:0000259" key="10">
    <source>
        <dbReference type="SMART" id="SM00085"/>
    </source>
</evidence>
<feature type="domain" description="Phospholipase A2-like central" evidence="10">
    <location>
        <begin position="39"/>
        <end position="160"/>
    </location>
</feature>
<keyword evidence="9" id="KW-0472">Membrane</keyword>
<dbReference type="PANTHER" id="PTHR11716">
    <property type="entry name" value="PHOSPHOLIPASE A2 FAMILY MEMBER"/>
    <property type="match status" value="1"/>
</dbReference>
<dbReference type="InterPro" id="IPR033112">
    <property type="entry name" value="PLA2_Asp_AS"/>
</dbReference>
<evidence type="ECO:0000256" key="4">
    <source>
        <dbReference type="PIRSR" id="PIRSR601211-1"/>
    </source>
</evidence>
<name>A0A8C8SQB1_9SAUR</name>
<dbReference type="Proteomes" id="UP000694393">
    <property type="component" value="Unplaced"/>
</dbReference>
<dbReference type="GO" id="GO:0005576">
    <property type="term" value="C:extracellular region"/>
    <property type="evidence" value="ECO:0007669"/>
    <property type="project" value="UniProtKB-SubCell"/>
</dbReference>
<keyword evidence="12" id="KW-1185">Reference proteome</keyword>
<dbReference type="PROSITE" id="PS00118">
    <property type="entry name" value="PA2_HIS"/>
    <property type="match status" value="1"/>
</dbReference>
<dbReference type="SUPFAM" id="SSF48619">
    <property type="entry name" value="Phospholipase A2, PLA2"/>
    <property type="match status" value="1"/>
</dbReference>
<dbReference type="Ensembl" id="ENSPCET00000023023.1">
    <property type="protein sequence ID" value="ENSPCEP00000022271.1"/>
    <property type="gene ID" value="ENSPCEG00000017030.1"/>
</dbReference>
<dbReference type="GO" id="GO:0006644">
    <property type="term" value="P:phospholipid metabolic process"/>
    <property type="evidence" value="ECO:0007669"/>
    <property type="project" value="InterPro"/>
</dbReference>
<dbReference type="GO" id="GO:0005509">
    <property type="term" value="F:calcium ion binding"/>
    <property type="evidence" value="ECO:0007669"/>
    <property type="project" value="InterPro"/>
</dbReference>
<evidence type="ECO:0000256" key="8">
    <source>
        <dbReference type="RuleBase" id="RU361236"/>
    </source>
</evidence>
<evidence type="ECO:0000313" key="12">
    <source>
        <dbReference type="Proteomes" id="UP000694393"/>
    </source>
</evidence>
<reference evidence="11" key="2">
    <citation type="submission" date="2025-09" db="UniProtKB">
        <authorList>
            <consortium name="Ensembl"/>
        </authorList>
    </citation>
    <scope>IDENTIFICATION</scope>
</reference>
<dbReference type="InterPro" id="IPR033113">
    <property type="entry name" value="PLA2_histidine"/>
</dbReference>
<accession>A0A8C8SQB1</accession>
<dbReference type="PRINTS" id="PR00389">
    <property type="entry name" value="PHPHLIPASEA2"/>
</dbReference>
<evidence type="ECO:0000313" key="11">
    <source>
        <dbReference type="Ensembl" id="ENSPCEP00000022271.1"/>
    </source>
</evidence>
<evidence type="ECO:0000256" key="9">
    <source>
        <dbReference type="SAM" id="Phobius"/>
    </source>
</evidence>
<keyword evidence="8" id="KW-0443">Lipid metabolism</keyword>
<dbReference type="InterPro" id="IPR016090">
    <property type="entry name" value="PLA2-like_dom"/>
</dbReference>
<proteinExistence type="inferred from homology"/>
<keyword evidence="2 8" id="KW-0964">Secreted</keyword>
<sequence>EGPCTLLQPSCMVAVWLLLVTLLSQSAHKAQSSRRGRRSLLEMGLTLWCYRHRLQTPLFALNLYGCHCGSGGSGPPLDAVDQCCFLHDCCYRHARVSLECRGRVKWQPYEFACGPSGTECRSRSVCGRAACECDRRFAECLTAARPRRRHFFYKRGEMCTGPRGPCPAAFPLGGEDAAPTRLGPGHGKPARG</sequence>
<dbReference type="Pfam" id="PF00068">
    <property type="entry name" value="Phospholip_A2_1"/>
    <property type="match status" value="1"/>
</dbReference>
<feature type="transmembrane region" description="Helical" evidence="9">
    <location>
        <begin position="6"/>
        <end position="28"/>
    </location>
</feature>
<dbReference type="GO" id="GO:0050482">
    <property type="term" value="P:arachidonate secretion"/>
    <property type="evidence" value="ECO:0007669"/>
    <property type="project" value="InterPro"/>
</dbReference>
<keyword evidence="5" id="KW-0479">Metal-binding</keyword>
<dbReference type="InterPro" id="IPR036444">
    <property type="entry name" value="PLipase_A2_dom_sf"/>
</dbReference>
<dbReference type="PROSITE" id="PS00119">
    <property type="entry name" value="PA2_ASP"/>
    <property type="match status" value="1"/>
</dbReference>
<dbReference type="SMART" id="SM00085">
    <property type="entry name" value="PA2c"/>
    <property type="match status" value="1"/>
</dbReference>
<evidence type="ECO:0000256" key="3">
    <source>
        <dbReference type="ARBA" id="ARBA00023157"/>
    </source>
</evidence>
<feature type="binding site" evidence="5">
    <location>
        <position position="88"/>
    </location>
    <ligand>
        <name>Ca(2+)</name>
        <dbReference type="ChEBI" id="CHEBI:29108"/>
    </ligand>
</feature>
<feature type="active site" evidence="4">
    <location>
        <position position="134"/>
    </location>
</feature>
<comment type="subcellular location">
    <subcellularLocation>
        <location evidence="1 8">Secreted</location>
    </subcellularLocation>
</comment>
<dbReference type="Gene3D" id="1.20.90.10">
    <property type="entry name" value="Phospholipase A2 domain"/>
    <property type="match status" value="1"/>
</dbReference>
<feature type="binding site" evidence="5">
    <location>
        <position position="71"/>
    </location>
    <ligand>
        <name>Ca(2+)</name>
        <dbReference type="ChEBI" id="CHEBI:29108"/>
    </ligand>
</feature>
<evidence type="ECO:0000256" key="6">
    <source>
        <dbReference type="PIRSR" id="PIRSR601211-3"/>
    </source>
</evidence>
<feature type="active site" evidence="4">
    <location>
        <position position="87"/>
    </location>
</feature>
<dbReference type="GO" id="GO:0047498">
    <property type="term" value="F:calcium-dependent phospholipase A2 activity"/>
    <property type="evidence" value="ECO:0007669"/>
    <property type="project" value="TreeGrafter"/>
</dbReference>
<keyword evidence="5 8" id="KW-0106">Calcium</keyword>
<dbReference type="GO" id="GO:0016042">
    <property type="term" value="P:lipid catabolic process"/>
    <property type="evidence" value="ECO:0007669"/>
    <property type="project" value="InterPro"/>
</dbReference>
<dbReference type="EC" id="3.1.1.4" evidence="8"/>
<protein>
    <recommendedName>
        <fullName evidence="8">Phospholipase A2</fullName>
        <ecNumber evidence="8">3.1.1.4</ecNumber>
    </recommendedName>
</protein>
<dbReference type="AlphaFoldDB" id="A0A8C8SQB1"/>
<organism evidence="11 12">
    <name type="scientific">Pelusios castaneus</name>
    <name type="common">West African mud turtle</name>
    <dbReference type="NCBI Taxonomy" id="367368"/>
    <lineage>
        <taxon>Eukaryota</taxon>
        <taxon>Metazoa</taxon>
        <taxon>Chordata</taxon>
        <taxon>Craniata</taxon>
        <taxon>Vertebrata</taxon>
        <taxon>Euteleostomi</taxon>
        <taxon>Archelosauria</taxon>
        <taxon>Testudinata</taxon>
        <taxon>Testudines</taxon>
        <taxon>Pleurodira</taxon>
        <taxon>Pelomedusidae</taxon>
        <taxon>Pelusios</taxon>
    </lineage>
</organism>
<keyword evidence="9" id="KW-1133">Transmembrane helix</keyword>
<evidence type="ECO:0000256" key="7">
    <source>
        <dbReference type="RuleBase" id="RU003654"/>
    </source>
</evidence>
<comment type="similarity">
    <text evidence="7">Belongs to the phospholipase A2 family.</text>
</comment>
<keyword evidence="3 6" id="KW-1015">Disulfide bond</keyword>
<feature type="disulfide bond" evidence="6">
    <location>
        <begin position="68"/>
        <end position="84"/>
    </location>
</feature>
<keyword evidence="9" id="KW-0812">Transmembrane</keyword>
<feature type="disulfide bond" evidence="6">
    <location>
        <begin position="120"/>
        <end position="131"/>
    </location>
</feature>
<evidence type="ECO:0000256" key="1">
    <source>
        <dbReference type="ARBA" id="ARBA00004613"/>
    </source>
</evidence>
<feature type="binding site" evidence="5">
    <location>
        <position position="69"/>
    </location>
    <ligand>
        <name>Ca(2+)</name>
        <dbReference type="ChEBI" id="CHEBI:29108"/>
    </ligand>
</feature>
<feature type="disulfide bond" evidence="6">
    <location>
        <begin position="90"/>
        <end position="133"/>
    </location>
</feature>
<comment type="catalytic activity">
    <reaction evidence="8">
        <text>a 1,2-diacyl-sn-glycero-3-phosphocholine + H2O = a 1-acyl-sn-glycero-3-phosphocholine + a fatty acid + H(+)</text>
        <dbReference type="Rhea" id="RHEA:15801"/>
        <dbReference type="ChEBI" id="CHEBI:15377"/>
        <dbReference type="ChEBI" id="CHEBI:15378"/>
        <dbReference type="ChEBI" id="CHEBI:28868"/>
        <dbReference type="ChEBI" id="CHEBI:57643"/>
        <dbReference type="ChEBI" id="CHEBI:58168"/>
        <dbReference type="EC" id="3.1.1.4"/>
    </reaction>
</comment>